<dbReference type="EMBL" id="OU466858">
    <property type="protein sequence ID" value="CAH2046776.1"/>
    <property type="molecule type" value="Genomic_DNA"/>
</dbReference>
<protein>
    <submittedName>
        <fullName evidence="2">Uncharacterized protein</fullName>
    </submittedName>
</protein>
<gene>
    <name evidence="2" type="ORF">TAV2_LOCUS7864</name>
</gene>
<feature type="transmembrane region" description="Helical" evidence="1">
    <location>
        <begin position="165"/>
        <end position="187"/>
    </location>
</feature>
<sequence>MRRCEELELVFQQEGRVVDDLLSLEKFLRAMPVVDMEMPTLCLIGAPLLVRILSIGKPEICNYPFTTRRILMGHIVLTYQRFQMTYISLGFSGDVMSTEASKYNPIQRDKIENSGVFCVAFSGALDDFKDLNLAQRYEEQDMRNKKKVKEKVVLMISKKKGKEKVILCKICFAMMYVLMIMCVRHIWMINEMIF</sequence>
<evidence type="ECO:0000313" key="2">
    <source>
        <dbReference type="EMBL" id="CAH2046776.1"/>
    </source>
</evidence>
<evidence type="ECO:0000256" key="1">
    <source>
        <dbReference type="SAM" id="Phobius"/>
    </source>
</evidence>
<accession>A0AAU9RRX8</accession>
<keyword evidence="3" id="KW-1185">Reference proteome</keyword>
<keyword evidence="1" id="KW-0472">Membrane</keyword>
<proteinExistence type="predicted"/>
<dbReference type="AlphaFoldDB" id="A0AAU9RRX8"/>
<keyword evidence="1" id="KW-0812">Transmembrane</keyword>
<evidence type="ECO:0000313" key="3">
    <source>
        <dbReference type="Proteomes" id="UP000836841"/>
    </source>
</evidence>
<name>A0AAU9RRX8_THLAR</name>
<dbReference type="Proteomes" id="UP000836841">
    <property type="component" value="Chromosome 2"/>
</dbReference>
<organism evidence="2 3">
    <name type="scientific">Thlaspi arvense</name>
    <name type="common">Field penny-cress</name>
    <dbReference type="NCBI Taxonomy" id="13288"/>
    <lineage>
        <taxon>Eukaryota</taxon>
        <taxon>Viridiplantae</taxon>
        <taxon>Streptophyta</taxon>
        <taxon>Embryophyta</taxon>
        <taxon>Tracheophyta</taxon>
        <taxon>Spermatophyta</taxon>
        <taxon>Magnoliopsida</taxon>
        <taxon>eudicotyledons</taxon>
        <taxon>Gunneridae</taxon>
        <taxon>Pentapetalae</taxon>
        <taxon>rosids</taxon>
        <taxon>malvids</taxon>
        <taxon>Brassicales</taxon>
        <taxon>Brassicaceae</taxon>
        <taxon>Thlaspideae</taxon>
        <taxon>Thlaspi</taxon>
    </lineage>
</organism>
<keyword evidence="1" id="KW-1133">Transmembrane helix</keyword>
<dbReference type="PANTHER" id="PTHR45759">
    <property type="entry name" value="NUCLEOLAR GTP-BINDING PROTEIN 1"/>
    <property type="match status" value="1"/>
</dbReference>
<reference evidence="2 3" key="1">
    <citation type="submission" date="2022-03" db="EMBL/GenBank/DDBJ databases">
        <authorList>
            <person name="Nunn A."/>
            <person name="Chopra R."/>
            <person name="Nunn A."/>
            <person name="Contreras Garrido A."/>
        </authorList>
    </citation>
    <scope>NUCLEOTIDE SEQUENCE [LARGE SCALE GENOMIC DNA]</scope>
</reference>